<dbReference type="GO" id="GO:0009279">
    <property type="term" value="C:cell outer membrane"/>
    <property type="evidence" value="ECO:0007669"/>
    <property type="project" value="UniProtKB-SubCell"/>
</dbReference>
<evidence type="ECO:0000256" key="3">
    <source>
        <dbReference type="ARBA" id="ARBA00023237"/>
    </source>
</evidence>
<name>A0A1Y1Q873_9GAMM</name>
<dbReference type="EMBL" id="MTEJ01000707">
    <property type="protein sequence ID" value="OQW99233.1"/>
    <property type="molecule type" value="Genomic_DNA"/>
</dbReference>
<dbReference type="InterPro" id="IPR036737">
    <property type="entry name" value="OmpA-like_sf"/>
</dbReference>
<keyword evidence="3" id="KW-0998">Cell outer membrane</keyword>
<comment type="subcellular location">
    <subcellularLocation>
        <location evidence="1">Cell outer membrane</location>
    </subcellularLocation>
</comment>
<organism evidence="6 7">
    <name type="scientific">Thiothrix lacustris</name>
    <dbReference type="NCBI Taxonomy" id="525917"/>
    <lineage>
        <taxon>Bacteria</taxon>
        <taxon>Pseudomonadati</taxon>
        <taxon>Pseudomonadota</taxon>
        <taxon>Gammaproteobacteria</taxon>
        <taxon>Thiotrichales</taxon>
        <taxon>Thiotrichaceae</taxon>
        <taxon>Thiothrix</taxon>
    </lineage>
</organism>
<feature type="domain" description="OmpA-like" evidence="5">
    <location>
        <begin position="85"/>
        <end position="202"/>
    </location>
</feature>
<dbReference type="PROSITE" id="PS51123">
    <property type="entry name" value="OMPA_2"/>
    <property type="match status" value="1"/>
</dbReference>
<evidence type="ECO:0000313" key="7">
    <source>
        <dbReference type="Proteomes" id="UP000192491"/>
    </source>
</evidence>
<sequence length="742" mass="78237">MTGGVEKFFPDTPHSVGAEVEVHKKAGGAVVAGSSEDAEARGGVSYRYDIGSEAGVWQPEQRYRRIRTEIPGEQIKQPPKIERKLIKNTMELESDTFFKLDRAELTPEAKERMKAVIGQIRASGHDGNIRITGNTCDKGSDAHNLKLSERRANAVRDFMVKNGFNGNELLAQGLGESQPKYPNTDAEGHKNRRVDIEYVTYQNEYKDEVIQQGGTSTTDPKVVWRKELIAEPPLWVRQALRNVVDHKQSVDTYTTTAGTGGSVSPNAPVAVNDSATTTSGTPVNIAVLANDTDPNGDVLSIVSFNQGTNGSVTQVGSALVYTPVVGFTGTDTFTYVIKDPAGNQSTATVTVTVGAADPNAPVAVNDSATTTSGTPVNIAVLTNDTDPNRDVLNIVSFNQGANGAVTQVGNNLVYTPVIGFVGTDTFTYLIQDPAGNKSTATVSVVVTGAGTSPNAPVAGTDQVETVQDTPVTIKVLENDSDADGNTLSVIRVGSDAAHGTVTISGTSVIYTPNAGFSGEDQFTYTVADGTGNSTIGRVFVKINTPGGNLKATNDLYTVDMNSSANSFDVMSNDEFPTTGATITIVSNASNGTASVSGGKVLYTPKAGYSGTDKLTYRLTDSRGYTADAVIDITISNTSTPSNLAPKDDYLLIDLNDTVTRKLSVLGNDTGEGMTLVAVSTPRYGTAAISADGQSINFTLRSGYCADHSFTYIVKDKYGNQKQATVVIDVAPANLKDPNAPPA</sequence>
<dbReference type="InterPro" id="IPR006665">
    <property type="entry name" value="OmpA-like"/>
</dbReference>
<proteinExistence type="predicted"/>
<dbReference type="SUPFAM" id="SSF103088">
    <property type="entry name" value="OmpA-like"/>
    <property type="match status" value="1"/>
</dbReference>
<dbReference type="PRINTS" id="PR01021">
    <property type="entry name" value="OMPADOMAIN"/>
</dbReference>
<comment type="caution">
    <text evidence="6">The sequence shown here is derived from an EMBL/GenBank/DDBJ whole genome shotgun (WGS) entry which is preliminary data.</text>
</comment>
<dbReference type="AlphaFoldDB" id="A0A1Y1Q873"/>
<reference evidence="6 7" key="1">
    <citation type="submission" date="2017-01" db="EMBL/GenBank/DDBJ databases">
        <title>Novel large sulfur bacteria in the metagenomes of groundwater-fed chemosynthetic microbial mats in the Lake Huron basin.</title>
        <authorList>
            <person name="Sharrar A.M."/>
            <person name="Flood B.E."/>
            <person name="Bailey J.V."/>
            <person name="Jones D.S."/>
            <person name="Biddanda B."/>
            <person name="Ruberg S.A."/>
            <person name="Marcus D.N."/>
            <person name="Dick G.J."/>
        </authorList>
    </citation>
    <scope>NUCLEOTIDE SEQUENCE [LARGE SCALE GENOMIC DNA]</scope>
    <source>
        <strain evidence="6">A8</strain>
    </source>
</reference>
<evidence type="ECO:0000256" key="4">
    <source>
        <dbReference type="PROSITE-ProRule" id="PRU00473"/>
    </source>
</evidence>
<accession>A0A1Y1Q873</accession>
<dbReference type="Gene3D" id="2.60.40.3440">
    <property type="match status" value="5"/>
</dbReference>
<dbReference type="Pfam" id="PF00691">
    <property type="entry name" value="OmpA"/>
    <property type="match status" value="1"/>
</dbReference>
<dbReference type="PANTHER" id="PTHR30329:SF21">
    <property type="entry name" value="LIPOPROTEIN YIAD-RELATED"/>
    <property type="match status" value="1"/>
</dbReference>
<dbReference type="Proteomes" id="UP000192491">
    <property type="component" value="Unassembled WGS sequence"/>
</dbReference>
<evidence type="ECO:0000313" key="6">
    <source>
        <dbReference type="EMBL" id="OQW99233.1"/>
    </source>
</evidence>
<keyword evidence="2 4" id="KW-0472">Membrane</keyword>
<dbReference type="Gene3D" id="3.30.1330.60">
    <property type="entry name" value="OmpA-like domain"/>
    <property type="match status" value="1"/>
</dbReference>
<dbReference type="NCBIfam" id="NF012211">
    <property type="entry name" value="tand_rpt_95"/>
    <property type="match status" value="4"/>
</dbReference>
<dbReference type="Pfam" id="PF17963">
    <property type="entry name" value="Big_9"/>
    <property type="match status" value="5"/>
</dbReference>
<evidence type="ECO:0000259" key="5">
    <source>
        <dbReference type="PROSITE" id="PS51123"/>
    </source>
</evidence>
<evidence type="ECO:0000256" key="2">
    <source>
        <dbReference type="ARBA" id="ARBA00023136"/>
    </source>
</evidence>
<dbReference type="InterPro" id="IPR050330">
    <property type="entry name" value="Bact_OuterMem_StrucFunc"/>
</dbReference>
<dbReference type="STRING" id="1123401.GCA_000621325_01098"/>
<gene>
    <name evidence="6" type="ORF">BWK73_50810</name>
</gene>
<protein>
    <recommendedName>
        <fullName evidence="5">OmpA-like domain-containing protein</fullName>
    </recommendedName>
</protein>
<dbReference type="PANTHER" id="PTHR30329">
    <property type="entry name" value="STATOR ELEMENT OF FLAGELLAR MOTOR COMPLEX"/>
    <property type="match status" value="1"/>
</dbReference>
<evidence type="ECO:0000256" key="1">
    <source>
        <dbReference type="ARBA" id="ARBA00004442"/>
    </source>
</evidence>
<dbReference type="InterPro" id="IPR006664">
    <property type="entry name" value="OMP_bac"/>
</dbReference>
<dbReference type="CDD" id="cd07185">
    <property type="entry name" value="OmpA_C-like"/>
    <property type="match status" value="1"/>
</dbReference>